<evidence type="ECO:0000313" key="3">
    <source>
        <dbReference type="EMBL" id="CAF5194329.1"/>
    </source>
</evidence>
<evidence type="ECO:0000256" key="2">
    <source>
        <dbReference type="SAM" id="Phobius"/>
    </source>
</evidence>
<feature type="compositionally biased region" description="Polar residues" evidence="1">
    <location>
        <begin position="101"/>
        <end position="112"/>
    </location>
</feature>
<comment type="caution">
    <text evidence="3">The sequence shown here is derived from an EMBL/GenBank/DDBJ whole genome shotgun (WGS) entry which is preliminary data.</text>
</comment>
<reference evidence="3" key="1">
    <citation type="submission" date="2021-02" db="EMBL/GenBank/DDBJ databases">
        <authorList>
            <person name="Nowell W R."/>
        </authorList>
    </citation>
    <scope>NUCLEOTIDE SEQUENCE</scope>
</reference>
<sequence>MNIKTEKLVRIQCFLFLPILISFLLLIKVIDKHHVDDYDQDSIDDMSFLFNGVKKRKLSTDSNDSNPNRSQRVPDLTLPKIKENGIHKNEHKTARKHSKQTQHILTVTKVQT</sequence>
<organism evidence="3 4">
    <name type="scientific">Rotaria magnacalcarata</name>
    <dbReference type="NCBI Taxonomy" id="392030"/>
    <lineage>
        <taxon>Eukaryota</taxon>
        <taxon>Metazoa</taxon>
        <taxon>Spiralia</taxon>
        <taxon>Gnathifera</taxon>
        <taxon>Rotifera</taxon>
        <taxon>Eurotatoria</taxon>
        <taxon>Bdelloidea</taxon>
        <taxon>Philodinida</taxon>
        <taxon>Philodinidae</taxon>
        <taxon>Rotaria</taxon>
    </lineage>
</organism>
<protein>
    <submittedName>
        <fullName evidence="3">Uncharacterized protein</fullName>
    </submittedName>
</protein>
<keyword evidence="2" id="KW-1133">Transmembrane helix</keyword>
<accession>A0A8S3I890</accession>
<keyword evidence="2" id="KW-0812">Transmembrane</keyword>
<gene>
    <name evidence="3" type="ORF">GIL414_LOCUS74222</name>
</gene>
<feature type="region of interest" description="Disordered" evidence="1">
    <location>
        <begin position="57"/>
        <end position="112"/>
    </location>
</feature>
<feature type="transmembrane region" description="Helical" evidence="2">
    <location>
        <begin position="12"/>
        <end position="30"/>
    </location>
</feature>
<dbReference type="Proteomes" id="UP000681720">
    <property type="component" value="Unassembled WGS sequence"/>
</dbReference>
<dbReference type="EMBL" id="CAJOBJ010340354">
    <property type="protein sequence ID" value="CAF5194329.1"/>
    <property type="molecule type" value="Genomic_DNA"/>
</dbReference>
<name>A0A8S3I890_9BILA</name>
<dbReference type="AlphaFoldDB" id="A0A8S3I890"/>
<feature type="compositionally biased region" description="Basic and acidic residues" evidence="1">
    <location>
        <begin position="80"/>
        <end position="92"/>
    </location>
</feature>
<evidence type="ECO:0000313" key="4">
    <source>
        <dbReference type="Proteomes" id="UP000681720"/>
    </source>
</evidence>
<proteinExistence type="predicted"/>
<evidence type="ECO:0000256" key="1">
    <source>
        <dbReference type="SAM" id="MobiDB-lite"/>
    </source>
</evidence>
<keyword evidence="2" id="KW-0472">Membrane</keyword>
<feature type="compositionally biased region" description="Polar residues" evidence="1">
    <location>
        <begin position="60"/>
        <end position="71"/>
    </location>
</feature>